<dbReference type="GO" id="GO:0008270">
    <property type="term" value="F:zinc ion binding"/>
    <property type="evidence" value="ECO:0007669"/>
    <property type="project" value="UniProtKB-KW"/>
</dbReference>
<keyword evidence="2" id="KW-0863">Zinc-finger</keyword>
<dbReference type="Pfam" id="PF00628">
    <property type="entry name" value="PHD"/>
    <property type="match status" value="1"/>
</dbReference>
<evidence type="ECO:0000256" key="3">
    <source>
        <dbReference type="ARBA" id="ARBA00022833"/>
    </source>
</evidence>
<keyword evidence="1" id="KW-0479">Metal-binding</keyword>
<evidence type="ECO:0000256" key="4">
    <source>
        <dbReference type="SAM" id="MobiDB-lite"/>
    </source>
</evidence>
<dbReference type="Gene3D" id="3.30.40.10">
    <property type="entry name" value="Zinc/RING finger domain, C3HC4 (zinc finger)"/>
    <property type="match status" value="1"/>
</dbReference>
<feature type="domain" description="PHD-type" evidence="5">
    <location>
        <begin position="1"/>
        <end position="30"/>
    </location>
</feature>
<reference evidence="6" key="2">
    <citation type="submission" date="2013-05" db="EMBL/GenBank/DDBJ databases">
        <authorList>
            <person name="Carter J.-M."/>
            <person name="Baker S.C."/>
            <person name="Pink R."/>
            <person name="Carter D.R.F."/>
            <person name="Collins A."/>
            <person name="Tomlin J."/>
            <person name="Gibbs M."/>
            <person name="Breuker C.J."/>
        </authorList>
    </citation>
    <scope>NUCLEOTIDE SEQUENCE</scope>
    <source>
        <tissue evidence="6">Ovary</tissue>
    </source>
</reference>
<feature type="region of interest" description="Disordered" evidence="4">
    <location>
        <begin position="32"/>
        <end position="87"/>
    </location>
</feature>
<accession>S4NY35</accession>
<sequence>CALCVRAFHLDCHYPPLLKMPRGKWYCSQCISRAPPKKPRKNTKRDSKTKDTSRENIDIDASMVPSPAASHASTSTTAEEPPRAHTP</sequence>
<dbReference type="InterPro" id="IPR013083">
    <property type="entry name" value="Znf_RING/FYVE/PHD"/>
</dbReference>
<proteinExistence type="predicted"/>
<dbReference type="AlphaFoldDB" id="S4NY35"/>
<feature type="non-terminal residue" evidence="6">
    <location>
        <position position="1"/>
    </location>
</feature>
<dbReference type="EMBL" id="GAIX01010396">
    <property type="protein sequence ID" value="JAA82164.1"/>
    <property type="molecule type" value="Transcribed_RNA"/>
</dbReference>
<protein>
    <submittedName>
        <fullName evidence="6">Toutatis</fullName>
    </submittedName>
</protein>
<dbReference type="InterPro" id="IPR011011">
    <property type="entry name" value="Znf_FYVE_PHD"/>
</dbReference>
<evidence type="ECO:0000256" key="1">
    <source>
        <dbReference type="ARBA" id="ARBA00022723"/>
    </source>
</evidence>
<reference evidence="6" key="1">
    <citation type="journal article" date="2013" name="BMC Genomics">
        <title>Unscrambling butterfly oogenesis.</title>
        <authorList>
            <person name="Carter J.M."/>
            <person name="Baker S.C."/>
            <person name="Pink R."/>
            <person name="Carter D.R."/>
            <person name="Collins A."/>
            <person name="Tomlin J."/>
            <person name="Gibbs M."/>
            <person name="Breuker C.J."/>
        </authorList>
    </citation>
    <scope>NUCLEOTIDE SEQUENCE</scope>
    <source>
        <tissue evidence="6">Ovary</tissue>
    </source>
</reference>
<name>S4NY35_9NEOP</name>
<feature type="compositionally biased region" description="Basic and acidic residues" evidence="4">
    <location>
        <begin position="44"/>
        <end position="57"/>
    </location>
</feature>
<evidence type="ECO:0000313" key="6">
    <source>
        <dbReference type="EMBL" id="JAA82164.1"/>
    </source>
</evidence>
<feature type="compositionally biased region" description="Low complexity" evidence="4">
    <location>
        <begin position="65"/>
        <end position="79"/>
    </location>
</feature>
<feature type="non-terminal residue" evidence="6">
    <location>
        <position position="87"/>
    </location>
</feature>
<dbReference type="InterPro" id="IPR019787">
    <property type="entry name" value="Znf_PHD-finger"/>
</dbReference>
<organism evidence="6">
    <name type="scientific">Pararge aegeria</name>
    <name type="common">speckled wood butterfly</name>
    <dbReference type="NCBI Taxonomy" id="116150"/>
    <lineage>
        <taxon>Eukaryota</taxon>
        <taxon>Metazoa</taxon>
        <taxon>Ecdysozoa</taxon>
        <taxon>Arthropoda</taxon>
        <taxon>Hexapoda</taxon>
        <taxon>Insecta</taxon>
        <taxon>Pterygota</taxon>
        <taxon>Neoptera</taxon>
        <taxon>Endopterygota</taxon>
        <taxon>Lepidoptera</taxon>
        <taxon>Glossata</taxon>
        <taxon>Ditrysia</taxon>
        <taxon>Papilionoidea</taxon>
        <taxon>Nymphalidae</taxon>
        <taxon>Satyrinae</taxon>
        <taxon>Satyrini</taxon>
        <taxon>Parargina</taxon>
        <taxon>Pararge</taxon>
    </lineage>
</organism>
<keyword evidence="3" id="KW-0862">Zinc</keyword>
<dbReference type="SUPFAM" id="SSF57903">
    <property type="entry name" value="FYVE/PHD zinc finger"/>
    <property type="match status" value="1"/>
</dbReference>
<evidence type="ECO:0000256" key="2">
    <source>
        <dbReference type="ARBA" id="ARBA00022771"/>
    </source>
</evidence>
<evidence type="ECO:0000259" key="5">
    <source>
        <dbReference type="Pfam" id="PF00628"/>
    </source>
</evidence>